<dbReference type="GO" id="GO:0015074">
    <property type="term" value="P:DNA integration"/>
    <property type="evidence" value="ECO:0007669"/>
    <property type="project" value="InterPro"/>
</dbReference>
<proteinExistence type="predicted"/>
<name>A0A0U3IFX3_9GAMM</name>
<dbReference type="Pfam" id="PF13495">
    <property type="entry name" value="Phage_int_SAM_4"/>
    <property type="match status" value="1"/>
</dbReference>
<dbReference type="KEGG" id="prr:AT705_23760"/>
<evidence type="ECO:0000256" key="1">
    <source>
        <dbReference type="ARBA" id="ARBA00023125"/>
    </source>
</evidence>
<dbReference type="GO" id="GO:0003677">
    <property type="term" value="F:DNA binding"/>
    <property type="evidence" value="ECO:0007669"/>
    <property type="project" value="UniProtKB-KW"/>
</dbReference>
<dbReference type="Gene3D" id="1.10.150.130">
    <property type="match status" value="1"/>
</dbReference>
<keyword evidence="1" id="KW-0238">DNA-binding</keyword>
<feature type="domain" description="Integrase SAM-like N-terminal" evidence="2">
    <location>
        <begin position="7"/>
        <end position="87"/>
    </location>
</feature>
<dbReference type="RefSeq" id="WP_058798790.1">
    <property type="nucleotide sequence ID" value="NZ_CP013612.1"/>
</dbReference>
<dbReference type="InterPro" id="IPR004107">
    <property type="entry name" value="Integrase_SAM-like_N"/>
</dbReference>
<dbReference type="EMBL" id="CP013612">
    <property type="protein sequence ID" value="ALU45943.1"/>
    <property type="molecule type" value="Genomic_DNA"/>
</dbReference>
<protein>
    <recommendedName>
        <fullName evidence="2">Integrase SAM-like N-terminal domain-containing protein</fullName>
    </recommendedName>
</protein>
<accession>A0A0U3IFX3</accession>
<reference evidence="3 4" key="1">
    <citation type="submission" date="2015-12" db="EMBL/GenBank/DDBJ databases">
        <title>Complete genome sequence of Pseudoalteromonas rubra SCSIO 6842, harboring a conjugative plasmid.</title>
        <authorList>
            <person name="Li B."/>
            <person name="Wang X."/>
        </authorList>
    </citation>
    <scope>NUCLEOTIDE SEQUENCE [LARGE SCALE GENOMIC DNA]</scope>
    <source>
        <strain evidence="3 4">SCSIO 6842</strain>
    </source>
</reference>
<dbReference type="AlphaFoldDB" id="A0A0U3IFX3"/>
<sequence length="111" mass="13115">MKSPFLLMLQEQMYLRRYAKRTIEAYLKWTAAFIRFNYMQHPTTMGDREVELSLNHLVNEQNVAQGTQAQALHALCFLYKEVLKKPLSLRLNFTKNQRPRKLPVVLTDGFL</sequence>
<dbReference type="InterPro" id="IPR010998">
    <property type="entry name" value="Integrase_recombinase_N"/>
</dbReference>
<evidence type="ECO:0000259" key="2">
    <source>
        <dbReference type="Pfam" id="PF13495"/>
    </source>
</evidence>
<gene>
    <name evidence="3" type="ORF">AT705_23760</name>
</gene>
<evidence type="ECO:0000313" key="3">
    <source>
        <dbReference type="EMBL" id="ALU45943.1"/>
    </source>
</evidence>
<dbReference type="Proteomes" id="UP000069015">
    <property type="component" value="Chromosome 2"/>
</dbReference>
<organism evidence="3 4">
    <name type="scientific">Pseudoalteromonas rubra</name>
    <dbReference type="NCBI Taxonomy" id="43658"/>
    <lineage>
        <taxon>Bacteria</taxon>
        <taxon>Pseudomonadati</taxon>
        <taxon>Pseudomonadota</taxon>
        <taxon>Gammaproteobacteria</taxon>
        <taxon>Alteromonadales</taxon>
        <taxon>Pseudoalteromonadaceae</taxon>
        <taxon>Pseudoalteromonas</taxon>
    </lineage>
</organism>
<evidence type="ECO:0000313" key="4">
    <source>
        <dbReference type="Proteomes" id="UP000069015"/>
    </source>
</evidence>